<feature type="transmembrane region" description="Helical" evidence="7">
    <location>
        <begin position="212"/>
        <end position="234"/>
    </location>
</feature>
<keyword evidence="3 7" id="KW-0997">Cell inner membrane</keyword>
<dbReference type="GO" id="GO:0005886">
    <property type="term" value="C:plasma membrane"/>
    <property type="evidence" value="ECO:0007669"/>
    <property type="project" value="UniProtKB-SubCell"/>
</dbReference>
<keyword evidence="10" id="KW-1185">Reference proteome</keyword>
<dbReference type="NCBIfam" id="TIGR00786">
    <property type="entry name" value="dctM"/>
    <property type="match status" value="1"/>
</dbReference>
<dbReference type="PANTHER" id="PTHR33362:SF2">
    <property type="entry name" value="TRAP TRANSPORTER LARGE PERMEASE PROTEIN"/>
    <property type="match status" value="1"/>
</dbReference>
<dbReference type="InterPro" id="IPR004681">
    <property type="entry name" value="TRAP_DctM"/>
</dbReference>
<dbReference type="Proteomes" id="UP000295096">
    <property type="component" value="Unassembled WGS sequence"/>
</dbReference>
<evidence type="ECO:0000256" key="5">
    <source>
        <dbReference type="ARBA" id="ARBA00022989"/>
    </source>
</evidence>
<dbReference type="Pfam" id="PF06808">
    <property type="entry name" value="DctM"/>
    <property type="match status" value="1"/>
</dbReference>
<keyword evidence="7" id="KW-0813">Transport</keyword>
<name>A0A4R5QAQ0_9PROT</name>
<dbReference type="OrthoDB" id="7824289at2"/>
<keyword evidence="6 7" id="KW-0472">Membrane</keyword>
<feature type="transmembrane region" description="Helical" evidence="7">
    <location>
        <begin position="240"/>
        <end position="259"/>
    </location>
</feature>
<keyword evidence="5 7" id="KW-1133">Transmembrane helix</keyword>
<evidence type="ECO:0000256" key="4">
    <source>
        <dbReference type="ARBA" id="ARBA00022692"/>
    </source>
</evidence>
<keyword evidence="2" id="KW-1003">Cell membrane</keyword>
<dbReference type="InterPro" id="IPR010656">
    <property type="entry name" value="DctM"/>
</dbReference>
<evidence type="ECO:0000313" key="10">
    <source>
        <dbReference type="Proteomes" id="UP000295096"/>
    </source>
</evidence>
<accession>A0A4R5QAQ0</accession>
<feature type="transmembrane region" description="Helical" evidence="7">
    <location>
        <begin position="90"/>
        <end position="112"/>
    </location>
</feature>
<dbReference type="GO" id="GO:0022857">
    <property type="term" value="F:transmembrane transporter activity"/>
    <property type="evidence" value="ECO:0007669"/>
    <property type="project" value="UniProtKB-UniRule"/>
</dbReference>
<comment type="caution">
    <text evidence="9">The sequence shown here is derived from an EMBL/GenBank/DDBJ whole genome shotgun (WGS) entry which is preliminary data.</text>
</comment>
<protein>
    <recommendedName>
        <fullName evidence="7">TRAP transporter large permease protein</fullName>
    </recommendedName>
</protein>
<proteinExistence type="inferred from homology"/>
<feature type="transmembrane region" description="Helical" evidence="7">
    <location>
        <begin position="46"/>
        <end position="69"/>
    </location>
</feature>
<sequence>MSLTLILAFVALMVAVIPVAHALVIASGFALLWDGGLPLLLVAQQMFQQTQSFPMLALPFFILAGTLIMEGKLGEELLRFSGEVMQRLRGGALSTTVVGSVVFGGVSGSAVANASALGSVLIPWQKRQGYPAGLCAANNATSAVIDILIPPSIPMILYAVVSGVSIGDLFMAGVLPGILMAAGFVAVCWWEARRLDLSTEVPPLDPGKLARLGFYALPALILPVLILVALRFGFATPTEIAVMAVLYALVASLVIYRDLSWARFRRAMIDAGIATGIVMMVIMGSAVASWILTYDQVPQRFAEWVSTTLHQPWLVILAMNIIMLAIGGPLDLAPAILLLAPIFVPLAQQIGLDSLQLGLIMVINLGIGLYTPPVGTTLFISSTIAGSTMAETTRALWPFFFVAIALLAAVSYIPALTIKF</sequence>
<comment type="function">
    <text evidence="7">Part of the tripartite ATP-independent periplasmic (TRAP) transport system.</text>
</comment>
<feature type="transmembrane region" description="Helical" evidence="7">
    <location>
        <begin position="169"/>
        <end position="192"/>
    </location>
</feature>
<evidence type="ECO:0000256" key="3">
    <source>
        <dbReference type="ARBA" id="ARBA00022519"/>
    </source>
</evidence>
<evidence type="ECO:0000256" key="1">
    <source>
        <dbReference type="ARBA" id="ARBA00004429"/>
    </source>
</evidence>
<comment type="similarity">
    <text evidence="7">Belongs to the TRAP transporter large permease family.</text>
</comment>
<feature type="transmembrane region" description="Helical" evidence="7">
    <location>
        <begin position="313"/>
        <end position="343"/>
    </location>
</feature>
<evidence type="ECO:0000259" key="8">
    <source>
        <dbReference type="Pfam" id="PF06808"/>
    </source>
</evidence>
<evidence type="ECO:0000313" key="9">
    <source>
        <dbReference type="EMBL" id="TDH60144.1"/>
    </source>
</evidence>
<evidence type="ECO:0000256" key="7">
    <source>
        <dbReference type="RuleBase" id="RU369079"/>
    </source>
</evidence>
<dbReference type="PANTHER" id="PTHR33362">
    <property type="entry name" value="SIALIC ACID TRAP TRANSPORTER PERMEASE PROTEIN SIAT-RELATED"/>
    <property type="match status" value="1"/>
</dbReference>
<dbReference type="RefSeq" id="WP_133291073.1">
    <property type="nucleotide sequence ID" value="NZ_SMSJ01000044.1"/>
</dbReference>
<organism evidence="9 10">
    <name type="scientific">Dankookia rubra</name>
    <dbReference type="NCBI Taxonomy" id="1442381"/>
    <lineage>
        <taxon>Bacteria</taxon>
        <taxon>Pseudomonadati</taxon>
        <taxon>Pseudomonadota</taxon>
        <taxon>Alphaproteobacteria</taxon>
        <taxon>Acetobacterales</taxon>
        <taxon>Roseomonadaceae</taxon>
        <taxon>Dankookia</taxon>
    </lineage>
</organism>
<dbReference type="EMBL" id="SMSJ01000044">
    <property type="protein sequence ID" value="TDH60144.1"/>
    <property type="molecule type" value="Genomic_DNA"/>
</dbReference>
<dbReference type="AlphaFoldDB" id="A0A4R5QAQ0"/>
<feature type="transmembrane region" description="Helical" evidence="7">
    <location>
        <begin position="355"/>
        <end position="375"/>
    </location>
</feature>
<comment type="caution">
    <text evidence="7">Lacks conserved residue(s) required for the propagation of feature annotation.</text>
</comment>
<comment type="subcellular location">
    <subcellularLocation>
        <location evidence="1 7">Cell inner membrane</location>
        <topology evidence="1 7">Multi-pass membrane protein</topology>
    </subcellularLocation>
</comment>
<reference evidence="9 10" key="1">
    <citation type="journal article" date="2016" name="J. Microbiol.">
        <title>Dankookia rubra gen. nov., sp. nov., an alphaproteobacterium isolated from sediment of a shallow stream.</title>
        <authorList>
            <person name="Kim W.H."/>
            <person name="Kim D.H."/>
            <person name="Kang K."/>
            <person name="Ahn T.Y."/>
        </authorList>
    </citation>
    <scope>NUCLEOTIDE SEQUENCE [LARGE SCALE GENOMIC DNA]</scope>
    <source>
        <strain evidence="9 10">JCM30602</strain>
    </source>
</reference>
<keyword evidence="4 7" id="KW-0812">Transmembrane</keyword>
<evidence type="ECO:0000256" key="6">
    <source>
        <dbReference type="ARBA" id="ARBA00023136"/>
    </source>
</evidence>
<feature type="transmembrane region" description="Helical" evidence="7">
    <location>
        <begin position="271"/>
        <end position="293"/>
    </location>
</feature>
<feature type="transmembrane region" description="Helical" evidence="7">
    <location>
        <begin position="395"/>
        <end position="418"/>
    </location>
</feature>
<feature type="domain" description="TRAP C4-dicarboxylate transport system permease DctM subunit" evidence="8">
    <location>
        <begin position="7"/>
        <end position="416"/>
    </location>
</feature>
<dbReference type="PIRSF" id="PIRSF006066">
    <property type="entry name" value="HI0050"/>
    <property type="match status" value="1"/>
</dbReference>
<gene>
    <name evidence="9" type="ORF">E2C06_23715</name>
</gene>
<comment type="subunit">
    <text evidence="7">The complex comprises the extracytoplasmic solute receptor protein and the two transmembrane proteins.</text>
</comment>
<evidence type="ECO:0000256" key="2">
    <source>
        <dbReference type="ARBA" id="ARBA00022475"/>
    </source>
</evidence>